<evidence type="ECO:0000313" key="6">
    <source>
        <dbReference type="EMBL" id="ADD24414.1"/>
    </source>
</evidence>
<keyword evidence="2" id="KW-0540">Nuclease</keyword>
<evidence type="ECO:0000256" key="2">
    <source>
        <dbReference type="ARBA" id="ARBA00022722"/>
    </source>
</evidence>
<evidence type="ECO:0000259" key="5">
    <source>
        <dbReference type="SMART" id="SM00479"/>
    </source>
</evidence>
<proteinExistence type="evidence at transcript level"/>
<gene>
    <name evidence="6" type="primary">ORN</name>
</gene>
<dbReference type="SMART" id="SM00479">
    <property type="entry name" value="EXOIII"/>
    <property type="match status" value="1"/>
</dbReference>
<dbReference type="Pfam" id="PF00929">
    <property type="entry name" value="RNase_T"/>
    <property type="match status" value="1"/>
</dbReference>
<dbReference type="OrthoDB" id="270189at2759"/>
<dbReference type="InterPro" id="IPR013520">
    <property type="entry name" value="Ribonucl_H"/>
</dbReference>
<keyword evidence="3" id="KW-0378">Hydrolase</keyword>
<name>D3PGL8_LEPSM</name>
<dbReference type="GO" id="GO:0000175">
    <property type="term" value="F:3'-5'-RNA exonuclease activity"/>
    <property type="evidence" value="ECO:0007669"/>
    <property type="project" value="InterPro"/>
</dbReference>
<dbReference type="InterPro" id="IPR012337">
    <property type="entry name" value="RNaseH-like_sf"/>
</dbReference>
<dbReference type="NCBIfam" id="NF003765">
    <property type="entry name" value="PRK05359.1"/>
    <property type="match status" value="1"/>
</dbReference>
<protein>
    <submittedName>
        <fullName evidence="6">Oligoribonuclease, mitochondrial</fullName>
    </submittedName>
</protein>
<dbReference type="GO" id="GO:0003676">
    <property type="term" value="F:nucleic acid binding"/>
    <property type="evidence" value="ECO:0007669"/>
    <property type="project" value="InterPro"/>
</dbReference>
<sequence>MFHLGRKLAQSLFLPSSPAFHAYSRNLSMSENRSNRDRIVWIDCEMTGLDLEVDVLMEVAVIITDKNLKPTKEGLNIVIHQPDSVLDAMTGFPKESHEKTGLTAACRMSKIGVKQAENDICNFIKMECGTTFGRPLLAGNSVGFDAKFLRKYMPSVTDILHYRIIDVSTIHECYNLWDREKLKFCPKKRKTHRALDDILESIEQMKVFKRIMFKQN</sequence>
<dbReference type="GO" id="GO:0005739">
    <property type="term" value="C:mitochondrion"/>
    <property type="evidence" value="ECO:0007669"/>
    <property type="project" value="TreeGrafter"/>
</dbReference>
<reference evidence="6" key="1">
    <citation type="submission" date="2010-03" db="EMBL/GenBank/DDBJ databases">
        <title>Lepeophtheirus salmonis ESTs and full-length cDNAs.</title>
        <authorList>
            <person name="Yasuike M."/>
            <person name="von Schalburg K."/>
            <person name="Cooper G."/>
            <person name="Leong J."/>
            <person name="Jones S.R.M."/>
            <person name="Koop B.F."/>
        </authorList>
    </citation>
    <scope>NUCLEOTIDE SEQUENCE</scope>
    <source>
        <tissue evidence="6">Whole</tissue>
    </source>
</reference>
<evidence type="ECO:0000256" key="3">
    <source>
        <dbReference type="ARBA" id="ARBA00022801"/>
    </source>
</evidence>
<accession>D3PGL8</accession>
<keyword evidence="4" id="KW-0269">Exonuclease</keyword>
<feature type="domain" description="Exonuclease" evidence="5">
    <location>
        <begin position="38"/>
        <end position="214"/>
    </location>
</feature>
<dbReference type="EMBL" id="BT120774">
    <property type="protein sequence ID" value="ADD24414.1"/>
    <property type="molecule type" value="mRNA"/>
</dbReference>
<dbReference type="Gene3D" id="3.30.420.10">
    <property type="entry name" value="Ribonuclease H-like superfamily/Ribonuclease H"/>
    <property type="match status" value="1"/>
</dbReference>
<organism evidence="6">
    <name type="scientific">Lepeophtheirus salmonis</name>
    <name type="common">Salmon louse</name>
    <name type="synonym">Caligus salmonis</name>
    <dbReference type="NCBI Taxonomy" id="72036"/>
    <lineage>
        <taxon>Eukaryota</taxon>
        <taxon>Metazoa</taxon>
        <taxon>Ecdysozoa</taxon>
        <taxon>Arthropoda</taxon>
        <taxon>Crustacea</taxon>
        <taxon>Multicrustacea</taxon>
        <taxon>Hexanauplia</taxon>
        <taxon>Copepoda</taxon>
        <taxon>Siphonostomatoida</taxon>
        <taxon>Caligidae</taxon>
        <taxon>Lepeophtheirus</taxon>
    </lineage>
</organism>
<dbReference type="PANTHER" id="PTHR11046">
    <property type="entry name" value="OLIGORIBONUCLEASE, MITOCHONDRIAL"/>
    <property type="match status" value="1"/>
</dbReference>
<dbReference type="InterPro" id="IPR036397">
    <property type="entry name" value="RNaseH_sf"/>
</dbReference>
<evidence type="ECO:0000256" key="1">
    <source>
        <dbReference type="ARBA" id="ARBA00009921"/>
    </source>
</evidence>
<evidence type="ECO:0000256" key="4">
    <source>
        <dbReference type="ARBA" id="ARBA00022839"/>
    </source>
</evidence>
<dbReference type="CDD" id="cd06135">
    <property type="entry name" value="Orn"/>
    <property type="match status" value="1"/>
</dbReference>
<dbReference type="AlphaFoldDB" id="D3PGL8"/>
<dbReference type="PANTHER" id="PTHR11046:SF0">
    <property type="entry name" value="OLIGORIBONUCLEASE, MITOCHONDRIAL"/>
    <property type="match status" value="1"/>
</dbReference>
<comment type="similarity">
    <text evidence="1">Belongs to the oligoribonuclease family.</text>
</comment>
<dbReference type="SUPFAM" id="SSF53098">
    <property type="entry name" value="Ribonuclease H-like"/>
    <property type="match status" value="1"/>
</dbReference>
<dbReference type="InterPro" id="IPR022894">
    <property type="entry name" value="Oligoribonuclease"/>
</dbReference>